<evidence type="ECO:0000256" key="1">
    <source>
        <dbReference type="ARBA" id="ARBA00022729"/>
    </source>
</evidence>
<evidence type="ECO:0000313" key="4">
    <source>
        <dbReference type="EMBL" id="TXC78984.1"/>
    </source>
</evidence>
<sequence>MRFLILLLSVVILASCAKVGSPSGGEKDTTPPKIVSASPANFSTNVNPKQIEITFDEFVKLGNYQSEWIVSPTLKEKPEAKLRGKKLIISLPDSLEENTTYIFNFAGTIGDLHEGNELEEKLFVFSTGAALDSGMVSGNTMDAQKDEPLGKTAVGLFSTNDSNNFPPNYPPKYYAQSNDVGGFEFNYIKENNYWIIAWVDANKNKIVEPEEQIGFLGESIKPWFVKKQDSLKLRLFSNPPDTLISSKQKLFNNRRAVFSFNKEIAEDSLQVLADEVAFVDYFKDSLAVWFKQEQLGDSLIINLKGSTINQRVKMYPIEGINKRESNKLRVINTLSPKKTSDSLFLVFSEPPVSDSIPVELFNEKDSSWTASALYRSTISNQFYFINQAPLGKTVVIKGPTVEGIYNHISDTLTLNYTLPSKEALGNLVVRTTLNQTFSGTPVFYFGIKGKMRHFPYHSGKLDLKQLSAGQYDLFLIFDEDGNGKYSPGNAGLRQQPERVIKYPGAIDIRSNWDLELEWVIPSK</sequence>
<evidence type="ECO:0000313" key="5">
    <source>
        <dbReference type="Proteomes" id="UP000321168"/>
    </source>
</evidence>
<keyword evidence="1 2" id="KW-0732">Signal</keyword>
<dbReference type="OrthoDB" id="9809989at2"/>
<keyword evidence="5" id="KW-1185">Reference proteome</keyword>
<dbReference type="AlphaFoldDB" id="A0A5C6V1U5"/>
<dbReference type="Proteomes" id="UP000321168">
    <property type="component" value="Unassembled WGS sequence"/>
</dbReference>
<evidence type="ECO:0000256" key="2">
    <source>
        <dbReference type="SAM" id="SignalP"/>
    </source>
</evidence>
<feature type="domain" description="SbsA Ig-like" evidence="3">
    <location>
        <begin position="28"/>
        <end position="127"/>
    </location>
</feature>
<reference evidence="4 5" key="1">
    <citation type="submission" date="2019-08" db="EMBL/GenBank/DDBJ databases">
        <title>Genome of Luteibaculum oceani JCM 18817.</title>
        <authorList>
            <person name="Bowman J.P."/>
        </authorList>
    </citation>
    <scope>NUCLEOTIDE SEQUENCE [LARGE SCALE GENOMIC DNA]</scope>
    <source>
        <strain evidence="4 5">JCM 18817</strain>
    </source>
</reference>
<dbReference type="Pfam" id="PF13205">
    <property type="entry name" value="Big_5"/>
    <property type="match status" value="1"/>
</dbReference>
<proteinExistence type="predicted"/>
<dbReference type="RefSeq" id="WP_147014508.1">
    <property type="nucleotide sequence ID" value="NZ_VORB01000005.1"/>
</dbReference>
<dbReference type="InterPro" id="IPR032812">
    <property type="entry name" value="SbsA_Ig"/>
</dbReference>
<gene>
    <name evidence="4" type="ORF">FRX97_07150</name>
</gene>
<protein>
    <recommendedName>
        <fullName evidence="3">SbsA Ig-like domain-containing protein</fullName>
    </recommendedName>
</protein>
<evidence type="ECO:0000259" key="3">
    <source>
        <dbReference type="Pfam" id="PF13205"/>
    </source>
</evidence>
<organism evidence="4 5">
    <name type="scientific">Luteibaculum oceani</name>
    <dbReference type="NCBI Taxonomy" id="1294296"/>
    <lineage>
        <taxon>Bacteria</taxon>
        <taxon>Pseudomonadati</taxon>
        <taxon>Bacteroidota</taxon>
        <taxon>Flavobacteriia</taxon>
        <taxon>Flavobacteriales</taxon>
        <taxon>Luteibaculaceae</taxon>
        <taxon>Luteibaculum</taxon>
    </lineage>
</organism>
<name>A0A5C6V1U5_9FLAO</name>
<feature type="signal peptide" evidence="2">
    <location>
        <begin position="1"/>
        <end position="17"/>
    </location>
</feature>
<feature type="chain" id="PRO_5022723311" description="SbsA Ig-like domain-containing protein" evidence="2">
    <location>
        <begin position="18"/>
        <end position="523"/>
    </location>
</feature>
<dbReference type="EMBL" id="VORB01000005">
    <property type="protein sequence ID" value="TXC78984.1"/>
    <property type="molecule type" value="Genomic_DNA"/>
</dbReference>
<accession>A0A5C6V1U5</accession>
<dbReference type="PROSITE" id="PS51257">
    <property type="entry name" value="PROKAR_LIPOPROTEIN"/>
    <property type="match status" value="1"/>
</dbReference>
<comment type="caution">
    <text evidence="4">The sequence shown here is derived from an EMBL/GenBank/DDBJ whole genome shotgun (WGS) entry which is preliminary data.</text>
</comment>